<dbReference type="GO" id="GO:0009254">
    <property type="term" value="P:peptidoglycan turnover"/>
    <property type="evidence" value="ECO:0007669"/>
    <property type="project" value="TreeGrafter"/>
</dbReference>
<dbReference type="Gene3D" id="3.40.80.10">
    <property type="entry name" value="Peptidoglycan recognition protein-like"/>
    <property type="match status" value="1"/>
</dbReference>
<comment type="catalytic activity">
    <reaction evidence="1">
        <text>Hydrolyzes the link between N-acetylmuramoyl residues and L-amino acid residues in certain cell-wall glycopeptides.</text>
        <dbReference type="EC" id="3.5.1.28"/>
    </reaction>
</comment>
<feature type="domain" description="N-acetylmuramoyl-L-alanine amidase" evidence="7">
    <location>
        <begin position="15"/>
        <end position="158"/>
    </location>
</feature>
<keyword evidence="6" id="KW-0961">Cell wall biogenesis/degradation</keyword>
<dbReference type="SMART" id="SM00644">
    <property type="entry name" value="Ami_2"/>
    <property type="match status" value="1"/>
</dbReference>
<dbReference type="GO" id="GO:0001897">
    <property type="term" value="P:symbiont-mediated cytolysis of host cell"/>
    <property type="evidence" value="ECO:0007669"/>
    <property type="project" value="UniProtKB-ARBA"/>
</dbReference>
<accession>A0A8S5U032</accession>
<organism evidence="8">
    <name type="scientific">Siphoviridae sp. ctwnj8</name>
    <dbReference type="NCBI Taxonomy" id="2825734"/>
    <lineage>
        <taxon>Viruses</taxon>
        <taxon>Duplodnaviria</taxon>
        <taxon>Heunggongvirae</taxon>
        <taxon>Uroviricota</taxon>
        <taxon>Caudoviricetes</taxon>
    </lineage>
</organism>
<dbReference type="SUPFAM" id="SSF55846">
    <property type="entry name" value="N-acetylmuramoyl-L-alanine amidase-like"/>
    <property type="match status" value="1"/>
</dbReference>
<evidence type="ECO:0000256" key="2">
    <source>
        <dbReference type="ARBA" id="ARBA00011901"/>
    </source>
</evidence>
<dbReference type="GO" id="GO:0071555">
    <property type="term" value="P:cell wall organization"/>
    <property type="evidence" value="ECO:0007669"/>
    <property type="project" value="UniProtKB-KW"/>
</dbReference>
<dbReference type="InterPro" id="IPR002502">
    <property type="entry name" value="Amidase_domain"/>
</dbReference>
<dbReference type="InterPro" id="IPR051206">
    <property type="entry name" value="NAMLAA_amidase_2"/>
</dbReference>
<reference evidence="8" key="1">
    <citation type="journal article" date="2021" name="Proc. Natl. Acad. Sci. U.S.A.">
        <title>A Catalog of Tens of Thousands of Viruses from Human Metagenomes Reveals Hidden Associations with Chronic Diseases.</title>
        <authorList>
            <person name="Tisza M.J."/>
            <person name="Buck C.B."/>
        </authorList>
    </citation>
    <scope>NUCLEOTIDE SEQUENCE</scope>
    <source>
        <strain evidence="8">Ctwnj8</strain>
    </source>
</reference>
<dbReference type="EMBL" id="BK015969">
    <property type="protein sequence ID" value="DAF87791.1"/>
    <property type="molecule type" value="Genomic_DNA"/>
</dbReference>
<dbReference type="GO" id="GO:0008745">
    <property type="term" value="F:N-acetylmuramoyl-L-alanine amidase activity"/>
    <property type="evidence" value="ECO:0007669"/>
    <property type="project" value="UniProtKB-EC"/>
</dbReference>
<dbReference type="GO" id="GO:0042742">
    <property type="term" value="P:defense response to bacterium"/>
    <property type="evidence" value="ECO:0007669"/>
    <property type="project" value="UniProtKB-KW"/>
</dbReference>
<dbReference type="GO" id="GO:0009253">
    <property type="term" value="P:peptidoglycan catabolic process"/>
    <property type="evidence" value="ECO:0007669"/>
    <property type="project" value="InterPro"/>
</dbReference>
<dbReference type="EC" id="3.5.1.28" evidence="2"/>
<keyword evidence="5" id="KW-0378">Hydrolase</keyword>
<dbReference type="InterPro" id="IPR036505">
    <property type="entry name" value="Amidase/PGRP_sf"/>
</dbReference>
<evidence type="ECO:0000313" key="8">
    <source>
        <dbReference type="EMBL" id="DAF87791.1"/>
    </source>
</evidence>
<dbReference type="CDD" id="cd06583">
    <property type="entry name" value="PGRP"/>
    <property type="match status" value="1"/>
</dbReference>
<evidence type="ECO:0000256" key="6">
    <source>
        <dbReference type="ARBA" id="ARBA00023316"/>
    </source>
</evidence>
<protein>
    <recommendedName>
        <fullName evidence="2">N-acetylmuramoyl-L-alanine amidase</fullName>
        <ecNumber evidence="2">3.5.1.28</ecNumber>
    </recommendedName>
</protein>
<dbReference type="PANTHER" id="PTHR30417">
    <property type="entry name" value="N-ACETYLMURAMOYL-L-ALANINE AMIDASE AMID"/>
    <property type="match status" value="1"/>
</dbReference>
<dbReference type="PANTHER" id="PTHR30417:SF1">
    <property type="entry name" value="N-ACETYLMURAMOYL-L-ALANINE AMIDASE AMID"/>
    <property type="match status" value="1"/>
</dbReference>
<dbReference type="Gene3D" id="2.30.30.40">
    <property type="entry name" value="SH3 Domains"/>
    <property type="match status" value="1"/>
</dbReference>
<name>A0A8S5U032_9CAUD</name>
<evidence type="ECO:0000256" key="5">
    <source>
        <dbReference type="ARBA" id="ARBA00022801"/>
    </source>
</evidence>
<evidence type="ECO:0000256" key="1">
    <source>
        <dbReference type="ARBA" id="ARBA00001561"/>
    </source>
</evidence>
<keyword evidence="3" id="KW-0929">Antimicrobial</keyword>
<evidence type="ECO:0000259" key="7">
    <source>
        <dbReference type="SMART" id="SM00644"/>
    </source>
</evidence>
<sequence length="333" mass="35981">MGFTNSPLVNYTKISPNRTKNRNHAIDTITIHCVVGQCSVETLGNIFSPVSRQASSNYGVGFDGRIGMYVEEKDRSWCSSSASNDHRAITIEVASNTKEPYAVRDAAYQATIKLVADICKRNGIKKLVWSTNKNDRINHLNGCNMTVHRDYANKSCPGTYLYDRQGDIAAKVNAILDADNKPSENPKPATSTVRVGDSVKISSNATYYSGKSIPGWVKNKAWIVSQVNGDRAVIDKSTDGKNAICSPINVKFLSVVGTSGSQQTAFKPYLVEVNTSALNIRAGAGTNYNKTGCITNGGVYTIVAESAGQGSDKGWGKLKSGAGWISLDYCIKR</sequence>
<keyword evidence="4" id="KW-0081">Bacteriolytic enzyme</keyword>
<evidence type="ECO:0000256" key="4">
    <source>
        <dbReference type="ARBA" id="ARBA00022638"/>
    </source>
</evidence>
<evidence type="ECO:0000256" key="3">
    <source>
        <dbReference type="ARBA" id="ARBA00022529"/>
    </source>
</evidence>
<dbReference type="Pfam" id="PF01510">
    <property type="entry name" value="Amidase_2"/>
    <property type="match status" value="1"/>
</dbReference>
<proteinExistence type="predicted"/>